<feature type="region of interest" description="Disordered" evidence="2">
    <location>
        <begin position="1342"/>
        <end position="1375"/>
    </location>
</feature>
<feature type="region of interest" description="Disordered" evidence="2">
    <location>
        <begin position="776"/>
        <end position="802"/>
    </location>
</feature>
<dbReference type="SMART" id="SM00321">
    <property type="entry name" value="WSC"/>
    <property type="match status" value="1"/>
</dbReference>
<feature type="compositionally biased region" description="Basic and acidic residues" evidence="2">
    <location>
        <begin position="55"/>
        <end position="68"/>
    </location>
</feature>
<feature type="compositionally biased region" description="Polar residues" evidence="2">
    <location>
        <begin position="776"/>
        <end position="790"/>
    </location>
</feature>
<dbReference type="InterPro" id="IPR043502">
    <property type="entry name" value="DNA/RNA_pol_sf"/>
</dbReference>
<dbReference type="InterPro" id="IPR000477">
    <property type="entry name" value="RT_dom"/>
</dbReference>
<feature type="region of interest" description="Disordered" evidence="2">
    <location>
        <begin position="212"/>
        <end position="236"/>
    </location>
</feature>
<dbReference type="SUPFAM" id="SSF56672">
    <property type="entry name" value="DNA/RNA polymerases"/>
    <property type="match status" value="1"/>
</dbReference>
<dbReference type="PANTHER" id="PTHR33050:SF7">
    <property type="entry name" value="RIBONUCLEASE H"/>
    <property type="match status" value="1"/>
</dbReference>
<dbReference type="WBParaSite" id="maker-uti_cns_0015670-snap-gene-0.2-mRNA-1">
    <property type="protein sequence ID" value="maker-uti_cns_0015670-snap-gene-0.2-mRNA-1"/>
    <property type="gene ID" value="maker-uti_cns_0015670-snap-gene-0.2"/>
</dbReference>
<feature type="compositionally biased region" description="Basic residues" evidence="2">
    <location>
        <begin position="423"/>
        <end position="433"/>
    </location>
</feature>
<dbReference type="Pfam" id="PF01822">
    <property type="entry name" value="WSC"/>
    <property type="match status" value="1"/>
</dbReference>
<dbReference type="Proteomes" id="UP000095280">
    <property type="component" value="Unplaced"/>
</dbReference>
<evidence type="ECO:0000259" key="4">
    <source>
        <dbReference type="PROSITE" id="PS51212"/>
    </source>
</evidence>
<dbReference type="SUPFAM" id="SSF47823">
    <property type="entry name" value="lambda integrase-like, N-terminal domain"/>
    <property type="match status" value="1"/>
</dbReference>
<feature type="compositionally biased region" description="Low complexity" evidence="2">
    <location>
        <begin position="144"/>
        <end position="167"/>
    </location>
</feature>
<evidence type="ECO:0000313" key="5">
    <source>
        <dbReference type="Proteomes" id="UP000095280"/>
    </source>
</evidence>
<feature type="domain" description="Reverse transcriptase" evidence="3">
    <location>
        <begin position="781"/>
        <end position="1092"/>
    </location>
</feature>
<feature type="compositionally biased region" description="Low complexity" evidence="2">
    <location>
        <begin position="1355"/>
        <end position="1375"/>
    </location>
</feature>
<feature type="region of interest" description="Disordered" evidence="2">
    <location>
        <begin position="12"/>
        <end position="41"/>
    </location>
</feature>
<evidence type="ECO:0000313" key="6">
    <source>
        <dbReference type="WBParaSite" id="maker-uti_cns_0015670-snap-gene-0.2-mRNA-1"/>
    </source>
</evidence>
<dbReference type="InterPro" id="IPR043128">
    <property type="entry name" value="Rev_trsase/Diguanyl_cyclase"/>
</dbReference>
<protein>
    <submittedName>
        <fullName evidence="6">WSC domain-containing protein</fullName>
    </submittedName>
</protein>
<dbReference type="Gene3D" id="3.30.70.270">
    <property type="match status" value="1"/>
</dbReference>
<feature type="compositionally biased region" description="Low complexity" evidence="2">
    <location>
        <begin position="212"/>
        <end position="229"/>
    </location>
</feature>
<dbReference type="InterPro" id="IPR052055">
    <property type="entry name" value="Hepadnavirus_pol/RT"/>
</dbReference>
<feature type="region of interest" description="Disordered" evidence="2">
    <location>
        <begin position="117"/>
        <end position="167"/>
    </location>
</feature>
<dbReference type="Gene3D" id="1.10.150.130">
    <property type="match status" value="1"/>
</dbReference>
<dbReference type="PROSITE" id="PS51212">
    <property type="entry name" value="WSC"/>
    <property type="match status" value="1"/>
</dbReference>
<dbReference type="GO" id="GO:0003677">
    <property type="term" value="F:DNA binding"/>
    <property type="evidence" value="ECO:0007669"/>
    <property type="project" value="UniProtKB-KW"/>
</dbReference>
<accession>A0A1I8IR21</accession>
<dbReference type="PROSITE" id="PS50878">
    <property type="entry name" value="RT_POL"/>
    <property type="match status" value="1"/>
</dbReference>
<organism evidence="5 6">
    <name type="scientific">Macrostomum lignano</name>
    <dbReference type="NCBI Taxonomy" id="282301"/>
    <lineage>
        <taxon>Eukaryota</taxon>
        <taxon>Metazoa</taxon>
        <taxon>Spiralia</taxon>
        <taxon>Lophotrochozoa</taxon>
        <taxon>Platyhelminthes</taxon>
        <taxon>Rhabditophora</taxon>
        <taxon>Macrostomorpha</taxon>
        <taxon>Macrostomida</taxon>
        <taxon>Macrostomidae</taxon>
        <taxon>Macrostomum</taxon>
    </lineage>
</organism>
<feature type="region of interest" description="Disordered" evidence="2">
    <location>
        <begin position="49"/>
        <end position="68"/>
    </location>
</feature>
<dbReference type="Pfam" id="PF00078">
    <property type="entry name" value="RVT_1"/>
    <property type="match status" value="1"/>
</dbReference>
<proteinExistence type="predicted"/>
<feature type="domain" description="WSC" evidence="4">
    <location>
        <begin position="481"/>
        <end position="576"/>
    </location>
</feature>
<evidence type="ECO:0000259" key="3">
    <source>
        <dbReference type="PROSITE" id="PS50878"/>
    </source>
</evidence>
<feature type="region of interest" description="Disordered" evidence="2">
    <location>
        <begin position="714"/>
        <end position="744"/>
    </location>
</feature>
<evidence type="ECO:0000256" key="2">
    <source>
        <dbReference type="SAM" id="MobiDB-lite"/>
    </source>
</evidence>
<keyword evidence="1" id="KW-0238">DNA-binding</keyword>
<sequence>CQFSQIRSTIPVRKDMQRRRQMARPRTAGAGASSAEGRARDQNLKLQLALSRQQGRAERDRATWRRETERRERDLLVDLARILDSPLSPEVDDWFRRRHVTQVSLIPDHLNPRLYRKSARRTAAAADPSDAGSDVEPDNSVTETAPAAKAPSTGTSAGTSGSAPLTASERQRILEAKKSDWLGLTSVPLRQRRPQTAAAAAANYSSTGATAALNSSEADASKDSAAAADTKGRRRWVRRPQSAGVMVLRPHPNEQLPTRRPREGVEASQTCQLSKRNCDIRLTDPVVAVRPRTEAGCVFGPAAIKSGRVVDSALNADETAAERRHKHLQHRNALRPFRTMSFDEDQKQVRVQPLGGQHRALQLAAGLCSAGNVELVNPIASPAAAVNFVQHFEQLSALLQLLVQGYLRLRLRAVQPELPAHEIRRRAQRHRQRGPTDSDSAFRYSSQPVAEPMFRTDQALLQLLVQGYLCSAVLLPPQPLGHEYLGCYVDGGNGDRDLVGNPAFILEASLTLEMCREICSYGRFRYFGTQSRIFCCCGSTYGSKGVAAAADCNYPCTGNTSQECGGDSRNSIYESLYPPVGPKLTKVPVASMPSIAASASSIVYRSVTAGSVIECAAVCQRNPDCLACAFVQSSRSVPPHEIRRRAQRHRQRGPRLMEYSFTSDTPETAWSTNQGWYRGPAGHLQHRNPREASLKLVAGRKQQLYERLHKHLSAMSGSAAPKSDDASLNSDTIDGGHSTGEHGALGSAASDVAALRKEVEQLEIEALTRRRAQLQSELNQAQNHRSQEPPQQDPGRSQCDKKPSRAYLIRDFVKPSSNQPNESLTACMENGNLVFKKQPPSLGKISVGQWIAGNSKILLRLVDDGSLIHMNEDGSKIGELLDSNYSPSVVWEFDEDYRKLISDSDSHRWGCEPPQLYHRHLNDYRRSLPTALSSGSSVNDNYEQEKGLRFASVQDLSLHLSTSSFIGKIDLKQAYRSVGIHPDDQALTGLSWRFATDCEDSVLVDTRLPFGARASCEIFHRLSPCIKRHMLSVGFTATVNYSDDWAVAGDTEEAAQEAFNYLMNLLQNLGFDINLQKTVAPAQQVVFLGVLVDTLCWLSQINRLLRPFLRPLFDIISNITDIRPPSELRYLFIWWRHVVGSLPPTVIRPRFRQLVAIESDSRCEGAAGIVFGSEFNDWTYFSWEKDFESKFRDLHINHKEALGPLLTILRFVEQLRNSRVGDLLGQHCCRRHGQQAVLSASSAHSASIRPLLSSQPRSAPLRSTVSVSALCRLSLAPSSRKYYASHLQVWNEFCRQRQIPATAASESDVCQFVAVLLQRGPASYSRVQSSLSAVSFLHRASASAGPDYGQRPLGSRVSRSPASSEPAASACDAAETQPPPSYMYVIRCRPVCWRLQGSIAGGLRAPAACGWCSTGQRQTNLKERQLEVFLPQASECLLICPRFRTSNIICARIKYSTLVSTQLYQLAPNLKEASVSERSSAGHLGQELRLVCRHGLAAGRVPQAQQVLAPDFVGQRLLGIVRRRLVHLLRRRLVVAAVASLALGHQVDEQLGVVLLGQADHIQRLQLALGQ</sequence>
<name>A0A1I8IR21_9PLAT</name>
<feature type="compositionally biased region" description="Low complexity" evidence="2">
    <location>
        <begin position="121"/>
        <end position="134"/>
    </location>
</feature>
<evidence type="ECO:0000256" key="1">
    <source>
        <dbReference type="ARBA" id="ARBA00023125"/>
    </source>
</evidence>
<feature type="region of interest" description="Disordered" evidence="2">
    <location>
        <begin position="422"/>
        <end position="443"/>
    </location>
</feature>
<dbReference type="PANTHER" id="PTHR33050">
    <property type="entry name" value="REVERSE TRANSCRIPTASE DOMAIN-CONTAINING PROTEIN"/>
    <property type="match status" value="1"/>
</dbReference>
<reference evidence="6" key="1">
    <citation type="submission" date="2016-11" db="UniProtKB">
        <authorList>
            <consortium name="WormBaseParasite"/>
        </authorList>
    </citation>
    <scope>IDENTIFICATION</scope>
</reference>
<dbReference type="InterPro" id="IPR002889">
    <property type="entry name" value="WSC_carb-bd"/>
</dbReference>
<dbReference type="InterPro" id="IPR010998">
    <property type="entry name" value="Integrase_recombinase_N"/>
</dbReference>
<dbReference type="Gene3D" id="3.10.10.10">
    <property type="entry name" value="HIV Type 1 Reverse Transcriptase, subunit A, domain 1"/>
    <property type="match status" value="1"/>
</dbReference>
<keyword evidence="5" id="KW-1185">Reference proteome</keyword>